<reference evidence="2" key="1">
    <citation type="journal article" date="2019" name="Int. J. Syst. Evol. Microbiol.">
        <title>The Global Catalogue of Microorganisms (GCM) 10K type strain sequencing project: providing services to taxonomists for standard genome sequencing and annotation.</title>
        <authorList>
            <consortium name="The Broad Institute Genomics Platform"/>
            <consortium name="The Broad Institute Genome Sequencing Center for Infectious Disease"/>
            <person name="Wu L."/>
            <person name="Ma J."/>
        </authorList>
    </citation>
    <scope>NUCLEOTIDE SEQUENCE [LARGE SCALE GENOMIC DNA]</scope>
    <source>
        <strain evidence="2">CGMCC 1.12295</strain>
    </source>
</reference>
<dbReference type="Pfam" id="PF01527">
    <property type="entry name" value="HTH_Tnp_1"/>
    <property type="match status" value="1"/>
</dbReference>
<dbReference type="Gene3D" id="1.10.10.10">
    <property type="entry name" value="Winged helix-like DNA-binding domain superfamily/Winged helix DNA-binding domain"/>
    <property type="match status" value="1"/>
</dbReference>
<evidence type="ECO:0000313" key="2">
    <source>
        <dbReference type="Proteomes" id="UP001597301"/>
    </source>
</evidence>
<dbReference type="InterPro" id="IPR002514">
    <property type="entry name" value="Transposase_8"/>
</dbReference>
<dbReference type="RefSeq" id="WP_380772648.1">
    <property type="nucleotide sequence ID" value="NZ_JBHUEO010000008.1"/>
</dbReference>
<dbReference type="Proteomes" id="UP001597301">
    <property type="component" value="Unassembled WGS sequence"/>
</dbReference>
<proteinExistence type="predicted"/>
<accession>A0ABW4KE08</accession>
<name>A0ABW4KE08_9BACI</name>
<keyword evidence="2" id="KW-1185">Reference proteome</keyword>
<gene>
    <name evidence="1" type="ORF">ACFSCZ_04850</name>
</gene>
<organism evidence="1 2">
    <name type="scientific">Siminovitchia sediminis</name>
    <dbReference type="NCBI Taxonomy" id="1274353"/>
    <lineage>
        <taxon>Bacteria</taxon>
        <taxon>Bacillati</taxon>
        <taxon>Bacillota</taxon>
        <taxon>Bacilli</taxon>
        <taxon>Bacillales</taxon>
        <taxon>Bacillaceae</taxon>
        <taxon>Siminovitchia</taxon>
    </lineage>
</organism>
<protein>
    <submittedName>
        <fullName evidence="1">Transposase</fullName>
    </submittedName>
</protein>
<comment type="caution">
    <text evidence="1">The sequence shown here is derived from an EMBL/GenBank/DDBJ whole genome shotgun (WGS) entry which is preliminary data.</text>
</comment>
<dbReference type="EMBL" id="JBHUEO010000008">
    <property type="protein sequence ID" value="MFD1706084.1"/>
    <property type="molecule type" value="Genomic_DNA"/>
</dbReference>
<sequence length="58" mass="6747">MAKYSEEFKIKLVTEYLYGNLGYKSLAEKYNMGSETSIIEWVKVYKSQGMDLVKKKAN</sequence>
<dbReference type="InterPro" id="IPR036388">
    <property type="entry name" value="WH-like_DNA-bd_sf"/>
</dbReference>
<dbReference type="InterPro" id="IPR010921">
    <property type="entry name" value="Trp_repressor/repl_initiator"/>
</dbReference>
<dbReference type="SUPFAM" id="SSF48295">
    <property type="entry name" value="TrpR-like"/>
    <property type="match status" value="1"/>
</dbReference>
<evidence type="ECO:0000313" key="1">
    <source>
        <dbReference type="EMBL" id="MFD1706084.1"/>
    </source>
</evidence>